<evidence type="ECO:0000256" key="2">
    <source>
        <dbReference type="ARBA" id="ARBA00023163"/>
    </source>
</evidence>
<dbReference type="InterPro" id="IPR036898">
    <property type="entry name" value="RNA_pol_Rpb7-like_N_sf"/>
</dbReference>
<dbReference type="Gene3D" id="3.30.1490.120">
    <property type="entry name" value="RNA polymerase Rpb7-like, N-terminal domain"/>
    <property type="match status" value="1"/>
</dbReference>
<keyword evidence="1" id="KW-0240">DNA-directed RNA polymerase</keyword>
<reference evidence="3" key="1">
    <citation type="journal article" date="2020" name="Nature">
        <title>Giant virus diversity and host interactions through global metagenomics.</title>
        <authorList>
            <person name="Schulz F."/>
            <person name="Roux S."/>
            <person name="Paez-Espino D."/>
            <person name="Jungbluth S."/>
            <person name="Walsh D.A."/>
            <person name="Denef V.J."/>
            <person name="McMahon K.D."/>
            <person name="Konstantinidis K.T."/>
            <person name="Eloe-Fadrosh E.A."/>
            <person name="Kyrpides N.C."/>
            <person name="Woyke T."/>
        </authorList>
    </citation>
    <scope>NUCLEOTIDE SEQUENCE</scope>
    <source>
        <strain evidence="3">GVMAG-M-3300025699-48</strain>
    </source>
</reference>
<keyword evidence="2" id="KW-0804">Transcription</keyword>
<dbReference type="AlphaFoldDB" id="A0A6C0J0R5"/>
<evidence type="ECO:0000313" key="3">
    <source>
        <dbReference type="EMBL" id="QHT99228.1"/>
    </source>
</evidence>
<evidence type="ECO:0008006" key="4">
    <source>
        <dbReference type="Google" id="ProtNLM"/>
    </source>
</evidence>
<organism evidence="3">
    <name type="scientific">viral metagenome</name>
    <dbReference type="NCBI Taxonomy" id="1070528"/>
    <lineage>
        <taxon>unclassified sequences</taxon>
        <taxon>metagenomes</taxon>
        <taxon>organismal metagenomes</taxon>
    </lineage>
</organism>
<dbReference type="EMBL" id="MN740306">
    <property type="protein sequence ID" value="QHT99228.1"/>
    <property type="molecule type" value="Genomic_DNA"/>
</dbReference>
<accession>A0A6C0J0R5</accession>
<evidence type="ECO:0000256" key="1">
    <source>
        <dbReference type="ARBA" id="ARBA00022478"/>
    </source>
</evidence>
<dbReference type="GO" id="GO:0000428">
    <property type="term" value="C:DNA-directed RNA polymerase complex"/>
    <property type="evidence" value="ECO:0007669"/>
    <property type="project" value="UniProtKB-KW"/>
</dbReference>
<proteinExistence type="predicted"/>
<sequence length="171" mass="19451">MNKQYENKKIYGVYSPSVLSQKVHLMITEVGKNIKHNLEQEINHRVNGKCIAEGIIQPGSIRIISYSSGYVRSDRIEFDVVFECMICYPVEGMLIECDTKTITKAGIHAEVVNNDGTVPVTVFIARDHHFTDKKFANIVENDKLVVNVIGVRFELNDPYICVIAKFIEKKM</sequence>
<protein>
    <recommendedName>
        <fullName evidence="4">S1 motif domain-containing protein</fullName>
    </recommendedName>
</protein>
<name>A0A6C0J0R5_9ZZZZ</name>